<accession>A0ACA9JZM3</accession>
<dbReference type="EMBL" id="CAJVPT010000403">
    <property type="protein sequence ID" value="CAG8444157.1"/>
    <property type="molecule type" value="Genomic_DNA"/>
</dbReference>
<name>A0ACA9JZM3_9GLOM</name>
<protein>
    <submittedName>
        <fullName evidence="1">10791_t:CDS:1</fullName>
    </submittedName>
</protein>
<sequence>MTSKFPIDFTPSYLINTPIGEYNKEYEHQPIRMPTILNKYDAFDLLEVSDNGLTVFYKGPGLFNAHAASIRANYSMPIEAGLYYFEVDIIDRGQHGYIGIGFGESNVSVNGLPGTAFTNVEGNLYPMIGLRSRGEIVEANFGQRPFKFNIDNYAQFIFKEVRKNEALRQWIDRIFGENDNNNIEVTTDGSSSSSEDSDE</sequence>
<keyword evidence="2" id="KW-1185">Reference proteome</keyword>
<organism evidence="1 2">
    <name type="scientific">Acaulospora colombiana</name>
    <dbReference type="NCBI Taxonomy" id="27376"/>
    <lineage>
        <taxon>Eukaryota</taxon>
        <taxon>Fungi</taxon>
        <taxon>Fungi incertae sedis</taxon>
        <taxon>Mucoromycota</taxon>
        <taxon>Glomeromycotina</taxon>
        <taxon>Glomeromycetes</taxon>
        <taxon>Diversisporales</taxon>
        <taxon>Acaulosporaceae</taxon>
        <taxon>Acaulospora</taxon>
    </lineage>
</organism>
<evidence type="ECO:0000313" key="2">
    <source>
        <dbReference type="Proteomes" id="UP000789525"/>
    </source>
</evidence>
<gene>
    <name evidence="1" type="ORF">ACOLOM_LOCUS409</name>
</gene>
<proteinExistence type="predicted"/>
<reference evidence="1" key="1">
    <citation type="submission" date="2021-06" db="EMBL/GenBank/DDBJ databases">
        <authorList>
            <person name="Kallberg Y."/>
            <person name="Tangrot J."/>
            <person name="Rosling A."/>
        </authorList>
    </citation>
    <scope>NUCLEOTIDE SEQUENCE</scope>
    <source>
        <strain evidence="1">CL356</strain>
    </source>
</reference>
<evidence type="ECO:0000313" key="1">
    <source>
        <dbReference type="EMBL" id="CAG8444157.1"/>
    </source>
</evidence>
<dbReference type="Proteomes" id="UP000789525">
    <property type="component" value="Unassembled WGS sequence"/>
</dbReference>
<comment type="caution">
    <text evidence="1">The sequence shown here is derived from an EMBL/GenBank/DDBJ whole genome shotgun (WGS) entry which is preliminary data.</text>
</comment>